<dbReference type="Gene3D" id="1.20.120.530">
    <property type="entry name" value="GntR ligand-binding domain-like"/>
    <property type="match status" value="1"/>
</dbReference>
<evidence type="ECO:0000256" key="2">
    <source>
        <dbReference type="ARBA" id="ARBA00023125"/>
    </source>
</evidence>
<comment type="caution">
    <text evidence="5">The sequence shown here is derived from an EMBL/GenBank/DDBJ whole genome shotgun (WGS) entry which is preliminary data.</text>
</comment>
<dbReference type="Pfam" id="PF07729">
    <property type="entry name" value="FCD"/>
    <property type="match status" value="1"/>
</dbReference>
<protein>
    <submittedName>
        <fullName evidence="5">FCD domain-containing protein</fullName>
    </submittedName>
</protein>
<evidence type="ECO:0000313" key="6">
    <source>
        <dbReference type="Proteomes" id="UP000306145"/>
    </source>
</evidence>
<dbReference type="SUPFAM" id="SSF48008">
    <property type="entry name" value="GntR ligand-binding domain-like"/>
    <property type="match status" value="1"/>
</dbReference>
<dbReference type="EMBL" id="VDFY01000165">
    <property type="protein sequence ID" value="TNH27826.1"/>
    <property type="molecule type" value="Genomic_DNA"/>
</dbReference>
<evidence type="ECO:0000256" key="3">
    <source>
        <dbReference type="ARBA" id="ARBA00023163"/>
    </source>
</evidence>
<dbReference type="Proteomes" id="UP000306145">
    <property type="component" value="Unassembled WGS sequence"/>
</dbReference>
<organism evidence="5 6">
    <name type="scientific">Micromonospora orduensis</name>
    <dbReference type="NCBI Taxonomy" id="1420891"/>
    <lineage>
        <taxon>Bacteria</taxon>
        <taxon>Bacillati</taxon>
        <taxon>Actinomycetota</taxon>
        <taxon>Actinomycetes</taxon>
        <taxon>Micromonosporales</taxon>
        <taxon>Micromonosporaceae</taxon>
        <taxon>Micromonospora</taxon>
    </lineage>
</organism>
<reference evidence="5 6" key="1">
    <citation type="submission" date="2019-06" db="EMBL/GenBank/DDBJ databases">
        <title>Micromonospora ordensis sp. nov., isolated from deep marine sediment.</title>
        <authorList>
            <person name="Veyisoglu A."/>
            <person name="Carro L."/>
            <person name="Klenk H.-P."/>
            <person name="Sahin N."/>
        </authorList>
    </citation>
    <scope>NUCLEOTIDE SEQUENCE [LARGE SCALE GENOMIC DNA]</scope>
    <source>
        <strain evidence="5 6">S2509</strain>
    </source>
</reference>
<dbReference type="RefSeq" id="WP_139585384.1">
    <property type="nucleotide sequence ID" value="NZ_VDFY01000165.1"/>
</dbReference>
<dbReference type="InterPro" id="IPR008920">
    <property type="entry name" value="TF_FadR/GntR_C"/>
</dbReference>
<sequence>MTRLHSHLHLHRLYFPAATAAQTHAEHQRVAAAIVAGEPAAATAAMRAHLTAARERHLPAFDQQPAPGQTRGAG</sequence>
<dbReference type="InterPro" id="IPR011711">
    <property type="entry name" value="GntR_C"/>
</dbReference>
<evidence type="ECO:0000313" key="5">
    <source>
        <dbReference type="EMBL" id="TNH27826.1"/>
    </source>
</evidence>
<accession>A0A5C4QQA4</accession>
<keyword evidence="1" id="KW-0805">Transcription regulation</keyword>
<keyword evidence="3" id="KW-0804">Transcription</keyword>
<dbReference type="GO" id="GO:0003677">
    <property type="term" value="F:DNA binding"/>
    <property type="evidence" value="ECO:0007669"/>
    <property type="project" value="UniProtKB-KW"/>
</dbReference>
<feature type="domain" description="GntR C-terminal" evidence="4">
    <location>
        <begin position="3"/>
        <end position="51"/>
    </location>
</feature>
<dbReference type="AlphaFoldDB" id="A0A5C4QQA4"/>
<evidence type="ECO:0000259" key="4">
    <source>
        <dbReference type="Pfam" id="PF07729"/>
    </source>
</evidence>
<proteinExistence type="predicted"/>
<gene>
    <name evidence="5" type="ORF">FHG89_17050</name>
</gene>
<evidence type="ECO:0000256" key="1">
    <source>
        <dbReference type="ARBA" id="ARBA00023015"/>
    </source>
</evidence>
<name>A0A5C4QQA4_9ACTN</name>
<keyword evidence="2" id="KW-0238">DNA-binding</keyword>
<keyword evidence="6" id="KW-1185">Reference proteome</keyword>